<dbReference type="AlphaFoldDB" id="A0A6J8F1N1"/>
<sequence length="184" mass="21033">MEGYHLSFLLRSVYDVLLSPSNLYTRGLIEDPTRTSCKNKPETLQHVLSSCPVALKDGRYTWRYDSVLKSVTSRFDIIRRKKRKVKKNTTFVNFVTAGESKYNQRGGFGILATATDWQMTADIQQRMSFRTDIAASSIRPDIVLWSQGTRQTVFQIQTDHLSRRTSGGCCRTALKQPRKENSTT</sequence>
<protein>
    <recommendedName>
        <fullName evidence="3">Reverse transcriptase zinc-binding domain-containing protein</fullName>
    </recommendedName>
</protein>
<keyword evidence="2" id="KW-1185">Reference proteome</keyword>
<gene>
    <name evidence="1" type="ORF">MCOR_57488</name>
</gene>
<evidence type="ECO:0000313" key="1">
    <source>
        <dbReference type="EMBL" id="CAC5425696.1"/>
    </source>
</evidence>
<proteinExistence type="predicted"/>
<accession>A0A6J8F1N1</accession>
<dbReference type="OrthoDB" id="6105566at2759"/>
<dbReference type="EMBL" id="CACVKT020010275">
    <property type="protein sequence ID" value="CAC5425696.1"/>
    <property type="molecule type" value="Genomic_DNA"/>
</dbReference>
<reference evidence="1 2" key="1">
    <citation type="submission" date="2020-06" db="EMBL/GenBank/DDBJ databases">
        <authorList>
            <person name="Li R."/>
            <person name="Bekaert M."/>
        </authorList>
    </citation>
    <scope>NUCLEOTIDE SEQUENCE [LARGE SCALE GENOMIC DNA]</scope>
    <source>
        <strain evidence="2">wild</strain>
    </source>
</reference>
<dbReference type="Proteomes" id="UP000507470">
    <property type="component" value="Unassembled WGS sequence"/>
</dbReference>
<name>A0A6J8F1N1_MYTCO</name>
<organism evidence="1 2">
    <name type="scientific">Mytilus coruscus</name>
    <name type="common">Sea mussel</name>
    <dbReference type="NCBI Taxonomy" id="42192"/>
    <lineage>
        <taxon>Eukaryota</taxon>
        <taxon>Metazoa</taxon>
        <taxon>Spiralia</taxon>
        <taxon>Lophotrochozoa</taxon>
        <taxon>Mollusca</taxon>
        <taxon>Bivalvia</taxon>
        <taxon>Autobranchia</taxon>
        <taxon>Pteriomorphia</taxon>
        <taxon>Mytilida</taxon>
        <taxon>Mytiloidea</taxon>
        <taxon>Mytilidae</taxon>
        <taxon>Mytilinae</taxon>
        <taxon>Mytilus</taxon>
    </lineage>
</organism>
<evidence type="ECO:0008006" key="3">
    <source>
        <dbReference type="Google" id="ProtNLM"/>
    </source>
</evidence>
<evidence type="ECO:0000313" key="2">
    <source>
        <dbReference type="Proteomes" id="UP000507470"/>
    </source>
</evidence>